<accession>K9VYB3</accession>
<keyword evidence="1" id="KW-0472">Membrane</keyword>
<dbReference type="RefSeq" id="WP_015202262.1">
    <property type="nucleotide sequence ID" value="NC_019753.1"/>
</dbReference>
<dbReference type="Proteomes" id="UP000010472">
    <property type="component" value="Chromosome"/>
</dbReference>
<dbReference type="EMBL" id="CP003620">
    <property type="protein sequence ID" value="AFZ12140.1"/>
    <property type="molecule type" value="Genomic_DNA"/>
</dbReference>
<dbReference type="KEGG" id="cep:Cri9333_1240"/>
<keyword evidence="1" id="KW-1133">Transmembrane helix</keyword>
<proteinExistence type="predicted"/>
<dbReference type="HOGENOM" id="CLU_199034_1_0_3"/>
<dbReference type="OrthoDB" id="428271at2"/>
<dbReference type="AlphaFoldDB" id="K9VYB3"/>
<evidence type="ECO:0000313" key="2">
    <source>
        <dbReference type="EMBL" id="AFZ12140.1"/>
    </source>
</evidence>
<keyword evidence="3" id="KW-1185">Reference proteome</keyword>
<dbReference type="STRING" id="1173022.Cri9333_1240"/>
<organism evidence="2 3">
    <name type="scientific">Crinalium epipsammum PCC 9333</name>
    <dbReference type="NCBI Taxonomy" id="1173022"/>
    <lineage>
        <taxon>Bacteria</taxon>
        <taxon>Bacillati</taxon>
        <taxon>Cyanobacteriota</taxon>
        <taxon>Cyanophyceae</taxon>
        <taxon>Gomontiellales</taxon>
        <taxon>Gomontiellaceae</taxon>
        <taxon>Crinalium</taxon>
    </lineage>
</organism>
<reference evidence="2 3" key="1">
    <citation type="submission" date="2012-06" db="EMBL/GenBank/DDBJ databases">
        <title>Finished chromosome of genome of Crinalium epipsammum PCC 9333.</title>
        <authorList>
            <consortium name="US DOE Joint Genome Institute"/>
            <person name="Gugger M."/>
            <person name="Coursin T."/>
            <person name="Rippka R."/>
            <person name="Tandeau De Marsac N."/>
            <person name="Huntemann M."/>
            <person name="Wei C.-L."/>
            <person name="Han J."/>
            <person name="Detter J.C."/>
            <person name="Han C."/>
            <person name="Tapia R."/>
            <person name="Davenport K."/>
            <person name="Daligault H."/>
            <person name="Erkkila T."/>
            <person name="Gu W."/>
            <person name="Munk A.C.C."/>
            <person name="Teshima H."/>
            <person name="Xu Y."/>
            <person name="Chain P."/>
            <person name="Chen A."/>
            <person name="Krypides N."/>
            <person name="Mavromatis K."/>
            <person name="Markowitz V."/>
            <person name="Szeto E."/>
            <person name="Ivanova N."/>
            <person name="Mikhailova N."/>
            <person name="Ovchinnikova G."/>
            <person name="Pagani I."/>
            <person name="Pati A."/>
            <person name="Goodwin L."/>
            <person name="Peters L."/>
            <person name="Pitluck S."/>
            <person name="Woyke T."/>
            <person name="Kerfeld C."/>
        </authorList>
    </citation>
    <scope>NUCLEOTIDE SEQUENCE [LARGE SCALE GENOMIC DNA]</scope>
    <source>
        <strain evidence="2 3">PCC 9333</strain>
    </source>
</reference>
<feature type="transmembrane region" description="Helical" evidence="1">
    <location>
        <begin position="7"/>
        <end position="25"/>
    </location>
</feature>
<dbReference type="eggNOG" id="ENOG5033DJU">
    <property type="taxonomic scope" value="Bacteria"/>
</dbReference>
<keyword evidence="1" id="KW-0812">Transmembrane</keyword>
<feature type="transmembrane region" description="Helical" evidence="1">
    <location>
        <begin position="37"/>
        <end position="59"/>
    </location>
</feature>
<evidence type="ECO:0000313" key="3">
    <source>
        <dbReference type="Proteomes" id="UP000010472"/>
    </source>
</evidence>
<name>K9VYB3_9CYAN</name>
<gene>
    <name evidence="2" type="ORF">Cri9333_1240</name>
</gene>
<protein>
    <submittedName>
        <fullName evidence="2">Uncharacterized protein</fullName>
    </submittedName>
</protein>
<evidence type="ECO:0000256" key="1">
    <source>
        <dbReference type="SAM" id="Phobius"/>
    </source>
</evidence>
<sequence>MSDQIWFILKVLIVSAVLSTLIKYGGSSLSLASTPTLVLIVVFLPSLIVAIALWWRLYFYRQID</sequence>